<feature type="transmembrane region" description="Helical" evidence="8">
    <location>
        <begin position="270"/>
        <end position="289"/>
    </location>
</feature>
<evidence type="ECO:0000256" key="1">
    <source>
        <dbReference type="ARBA" id="ARBA00004651"/>
    </source>
</evidence>
<comment type="caution">
    <text evidence="10">The sequence shown here is derived from an EMBL/GenBank/DDBJ whole genome shotgun (WGS) entry which is preliminary data.</text>
</comment>
<keyword evidence="4" id="KW-1003">Cell membrane</keyword>
<comment type="similarity">
    <text evidence="2">Belongs to the CitM (TC 2.A.11) transporter family.</text>
</comment>
<dbReference type="InterPro" id="IPR051475">
    <property type="entry name" value="Diverse_Ion_Transporter"/>
</dbReference>
<dbReference type="Pfam" id="PF03600">
    <property type="entry name" value="CitMHS"/>
    <property type="match status" value="1"/>
</dbReference>
<evidence type="ECO:0000313" key="11">
    <source>
        <dbReference type="Proteomes" id="UP000195326"/>
    </source>
</evidence>
<feature type="transmembrane region" description="Helical" evidence="8">
    <location>
        <begin position="301"/>
        <end position="323"/>
    </location>
</feature>
<evidence type="ECO:0000313" key="10">
    <source>
        <dbReference type="EMBL" id="OUP59502.1"/>
    </source>
</evidence>
<evidence type="ECO:0000256" key="4">
    <source>
        <dbReference type="ARBA" id="ARBA00022475"/>
    </source>
</evidence>
<dbReference type="InterPro" id="IPR000802">
    <property type="entry name" value="Arsenical_pump_ArsB"/>
</dbReference>
<dbReference type="GO" id="GO:0015105">
    <property type="term" value="F:arsenite transmembrane transporter activity"/>
    <property type="evidence" value="ECO:0007669"/>
    <property type="project" value="InterPro"/>
</dbReference>
<organism evidence="10 11">
    <name type="scientific">Butyricicoccus pullicaecorum</name>
    <dbReference type="NCBI Taxonomy" id="501571"/>
    <lineage>
        <taxon>Bacteria</taxon>
        <taxon>Bacillati</taxon>
        <taxon>Bacillota</taxon>
        <taxon>Clostridia</taxon>
        <taxon>Eubacteriales</taxon>
        <taxon>Butyricicoccaceae</taxon>
        <taxon>Butyricicoccus</taxon>
    </lineage>
</organism>
<dbReference type="EMBL" id="NFKL01000006">
    <property type="protein sequence ID" value="OUP59502.1"/>
    <property type="molecule type" value="Genomic_DNA"/>
</dbReference>
<dbReference type="PANTHER" id="PTHR43568:SF1">
    <property type="entry name" value="P PROTEIN"/>
    <property type="match status" value="1"/>
</dbReference>
<evidence type="ECO:0000256" key="5">
    <source>
        <dbReference type="ARBA" id="ARBA00022692"/>
    </source>
</evidence>
<dbReference type="AlphaFoldDB" id="A0A1Y4LYP9"/>
<dbReference type="GO" id="GO:0005886">
    <property type="term" value="C:plasma membrane"/>
    <property type="evidence" value="ECO:0007669"/>
    <property type="project" value="UniProtKB-SubCell"/>
</dbReference>
<evidence type="ECO:0000256" key="8">
    <source>
        <dbReference type="SAM" id="Phobius"/>
    </source>
</evidence>
<keyword evidence="3" id="KW-0813">Transport</keyword>
<reference evidence="11" key="1">
    <citation type="submission" date="2017-04" db="EMBL/GenBank/DDBJ databases">
        <title>Function of individual gut microbiota members based on whole genome sequencing of pure cultures obtained from chicken caecum.</title>
        <authorList>
            <person name="Medvecky M."/>
            <person name="Cejkova D."/>
            <person name="Polansky O."/>
            <person name="Karasova D."/>
            <person name="Kubasova T."/>
            <person name="Cizek A."/>
            <person name="Rychlik I."/>
        </authorList>
    </citation>
    <scope>NUCLEOTIDE SEQUENCE [LARGE SCALE GENOMIC DNA]</scope>
    <source>
        <strain evidence="11">An179</strain>
    </source>
</reference>
<feature type="transmembrane region" description="Helical" evidence="8">
    <location>
        <begin position="57"/>
        <end position="80"/>
    </location>
</feature>
<feature type="domain" description="Citrate transporter-like" evidence="9">
    <location>
        <begin position="16"/>
        <end position="365"/>
    </location>
</feature>
<feature type="transmembrane region" description="Helical" evidence="8">
    <location>
        <begin position="28"/>
        <end position="45"/>
    </location>
</feature>
<evidence type="ECO:0000256" key="2">
    <source>
        <dbReference type="ARBA" id="ARBA00009843"/>
    </source>
</evidence>
<proteinExistence type="inferred from homology"/>
<keyword evidence="5 8" id="KW-0812">Transmembrane</keyword>
<keyword evidence="7 8" id="KW-0472">Membrane</keyword>
<feature type="transmembrane region" description="Helical" evidence="8">
    <location>
        <begin position="6"/>
        <end position="21"/>
    </location>
</feature>
<feature type="transmembrane region" description="Helical" evidence="8">
    <location>
        <begin position="398"/>
        <end position="420"/>
    </location>
</feature>
<evidence type="ECO:0000256" key="6">
    <source>
        <dbReference type="ARBA" id="ARBA00022989"/>
    </source>
</evidence>
<comment type="subcellular location">
    <subcellularLocation>
        <location evidence="1">Cell membrane</location>
        <topology evidence="1">Multi-pass membrane protein</topology>
    </subcellularLocation>
</comment>
<evidence type="ECO:0000259" key="9">
    <source>
        <dbReference type="Pfam" id="PF03600"/>
    </source>
</evidence>
<evidence type="ECO:0000256" key="7">
    <source>
        <dbReference type="ARBA" id="ARBA00023136"/>
    </source>
</evidence>
<sequence length="423" mass="44893">MSPNEIISIVIFLLVMVAIVSEKVHRAAASLAGAVILLVTHVLTVDSAIEHVDVNTIGVLVGMMLFVAVVKNSGLFEYIAIKSAKLTHGKPWAIMAVFTIITAALSAFLDNVTTVLLVGPMTLAITSILKVNPVPFLLTQILASNMGGTATLIGDPPNIMIGSEAGLGFADFILNTAPAVVIIMAASLLCFYLMFGRKLKVSDDAMQAVMELDENRAIKDKSLLIKSVVMIGLVVIGFMFHSSLGMESCTIALLAAVIMMIVGKQDVEDVIMGVEWSTILFFIGLFVVVGGMEENGVIDQLATLLIGMTGGNMVLTMLIILWVSAIVSSFLDNIPFVATLIPMILAIQAESGMDVTPLWWALSLGACLGGNGTLIGASANVVLSGISNKNGYPITFMSYLKVGFPMMILSVAISMVYLLLRFA</sequence>
<dbReference type="InterPro" id="IPR004680">
    <property type="entry name" value="Cit_transptr-like_dom"/>
</dbReference>
<feature type="transmembrane region" description="Helical" evidence="8">
    <location>
        <begin position="359"/>
        <end position="386"/>
    </location>
</feature>
<feature type="transmembrane region" description="Helical" evidence="8">
    <location>
        <begin position="245"/>
        <end position="263"/>
    </location>
</feature>
<accession>A0A1Y4LYP9</accession>
<dbReference type="RefSeq" id="WP_087414638.1">
    <property type="nucleotide sequence ID" value="NZ_NFKL01000006.1"/>
</dbReference>
<dbReference type="CDD" id="cd01116">
    <property type="entry name" value="P_permease"/>
    <property type="match status" value="1"/>
</dbReference>
<evidence type="ECO:0000256" key="3">
    <source>
        <dbReference type="ARBA" id="ARBA00022448"/>
    </source>
</evidence>
<dbReference type="PRINTS" id="PR00758">
    <property type="entry name" value="ARSENICPUMP"/>
</dbReference>
<feature type="transmembrane region" description="Helical" evidence="8">
    <location>
        <begin position="172"/>
        <end position="195"/>
    </location>
</feature>
<feature type="transmembrane region" description="Helical" evidence="8">
    <location>
        <begin position="223"/>
        <end position="239"/>
    </location>
</feature>
<dbReference type="STRING" id="501571.GCA_900143195_02815"/>
<name>A0A1Y4LYP9_9FIRM</name>
<feature type="transmembrane region" description="Helical" evidence="8">
    <location>
        <begin position="330"/>
        <end position="347"/>
    </location>
</feature>
<gene>
    <name evidence="10" type="ORF">B5F15_05475</name>
</gene>
<protein>
    <recommendedName>
        <fullName evidence="9">Citrate transporter-like domain-containing protein</fullName>
    </recommendedName>
</protein>
<dbReference type="Proteomes" id="UP000195326">
    <property type="component" value="Unassembled WGS sequence"/>
</dbReference>
<keyword evidence="6 8" id="KW-1133">Transmembrane helix</keyword>
<feature type="transmembrane region" description="Helical" evidence="8">
    <location>
        <begin position="92"/>
        <end position="109"/>
    </location>
</feature>
<dbReference type="PANTHER" id="PTHR43568">
    <property type="entry name" value="P PROTEIN"/>
    <property type="match status" value="1"/>
</dbReference>